<dbReference type="InterPro" id="IPR050465">
    <property type="entry name" value="UPF0194_transport"/>
</dbReference>
<dbReference type="InterPro" id="IPR058792">
    <property type="entry name" value="Beta-barrel_RND_2"/>
</dbReference>
<dbReference type="EMBL" id="DTGR01000049">
    <property type="protein sequence ID" value="HHS28721.1"/>
    <property type="molecule type" value="Genomic_DNA"/>
</dbReference>
<accession>A0A7V6DP19</accession>
<name>A0A7V6DP19_9BACT</name>
<dbReference type="AlphaFoldDB" id="A0A7V6DP19"/>
<dbReference type="PANTHER" id="PTHR32347:SF23">
    <property type="entry name" value="BLL5650 PROTEIN"/>
    <property type="match status" value="1"/>
</dbReference>
<sequence length="323" mass="35582">MKHVARIFLMVATLVLGGSFLMIPLAQGAELKFTGKLYCYLKRPVILPVAADIISLNAQPGQQVKEGEILGRYRLLPEALQSLRQRLLTSQIYDLRARMAEIDKGLTTLENKKDTLTQLTQKNLAPAQSLTQVNEDIQALSKQRRALSDALSQAERTKQEEESLLRKQLGTSIQSGQIPREGVLVAPIDGYVLWLFPDLRQGAELKGGTPVIMIGVMNPMLLRAQVYESEIPKLKVGEEADLTLDSLPGKKFTARVSRLPWAPPAVSLEHPTYYDVEFQVANPDLLLREGMKATVTMRPSGGSTPPGALEPQETSPPKAPAKK</sequence>
<comment type="caution">
    <text evidence="6">The sequence shown here is derived from an EMBL/GenBank/DDBJ whole genome shotgun (WGS) entry which is preliminary data.</text>
</comment>
<feature type="coiled-coil region" evidence="3">
    <location>
        <begin position="130"/>
        <end position="167"/>
    </location>
</feature>
<dbReference type="Pfam" id="PF25954">
    <property type="entry name" value="Beta-barrel_RND_2"/>
    <property type="match status" value="1"/>
</dbReference>
<evidence type="ECO:0000256" key="3">
    <source>
        <dbReference type="SAM" id="Coils"/>
    </source>
</evidence>
<dbReference type="GO" id="GO:0030313">
    <property type="term" value="C:cell envelope"/>
    <property type="evidence" value="ECO:0007669"/>
    <property type="project" value="UniProtKB-SubCell"/>
</dbReference>
<evidence type="ECO:0000256" key="2">
    <source>
        <dbReference type="ARBA" id="ARBA00023054"/>
    </source>
</evidence>
<evidence type="ECO:0000256" key="1">
    <source>
        <dbReference type="ARBA" id="ARBA00004196"/>
    </source>
</evidence>
<feature type="domain" description="CusB-like beta-barrel" evidence="5">
    <location>
        <begin position="222"/>
        <end position="299"/>
    </location>
</feature>
<organism evidence="6">
    <name type="scientific">Desulfobacca acetoxidans</name>
    <dbReference type="NCBI Taxonomy" id="60893"/>
    <lineage>
        <taxon>Bacteria</taxon>
        <taxon>Pseudomonadati</taxon>
        <taxon>Thermodesulfobacteriota</taxon>
        <taxon>Desulfobaccia</taxon>
        <taxon>Desulfobaccales</taxon>
        <taxon>Desulfobaccaceae</taxon>
        <taxon>Desulfobacca</taxon>
    </lineage>
</organism>
<dbReference type="PANTHER" id="PTHR32347">
    <property type="entry name" value="EFFLUX SYSTEM COMPONENT YKNX-RELATED"/>
    <property type="match status" value="1"/>
</dbReference>
<evidence type="ECO:0000256" key="4">
    <source>
        <dbReference type="SAM" id="MobiDB-lite"/>
    </source>
</evidence>
<proteinExistence type="predicted"/>
<protein>
    <submittedName>
        <fullName evidence="6">HlyD family efflux transporter periplasmic adaptor subunit</fullName>
    </submittedName>
</protein>
<gene>
    <name evidence="6" type="ORF">ENV52_03345</name>
</gene>
<evidence type="ECO:0000259" key="5">
    <source>
        <dbReference type="Pfam" id="PF25954"/>
    </source>
</evidence>
<reference evidence="6" key="1">
    <citation type="journal article" date="2020" name="mSystems">
        <title>Genome- and Community-Level Interaction Insights into Carbon Utilization and Element Cycling Functions of Hydrothermarchaeota in Hydrothermal Sediment.</title>
        <authorList>
            <person name="Zhou Z."/>
            <person name="Liu Y."/>
            <person name="Xu W."/>
            <person name="Pan J."/>
            <person name="Luo Z.H."/>
            <person name="Li M."/>
        </authorList>
    </citation>
    <scope>NUCLEOTIDE SEQUENCE [LARGE SCALE GENOMIC DNA]</scope>
    <source>
        <strain evidence="6">SpSt-767</strain>
    </source>
</reference>
<evidence type="ECO:0000313" key="6">
    <source>
        <dbReference type="EMBL" id="HHS28721.1"/>
    </source>
</evidence>
<dbReference type="Gene3D" id="2.40.30.170">
    <property type="match status" value="1"/>
</dbReference>
<keyword evidence="2 3" id="KW-0175">Coiled coil</keyword>
<feature type="region of interest" description="Disordered" evidence="4">
    <location>
        <begin position="295"/>
        <end position="323"/>
    </location>
</feature>
<comment type="subcellular location">
    <subcellularLocation>
        <location evidence="1">Cell envelope</location>
    </subcellularLocation>
</comment>